<reference evidence="1 2" key="2">
    <citation type="submission" date="2019-09" db="EMBL/GenBank/DDBJ databases">
        <authorList>
            <person name="Jin C."/>
        </authorList>
    </citation>
    <scope>NUCLEOTIDE SEQUENCE [LARGE SCALE GENOMIC DNA]</scope>
    <source>
        <strain evidence="1 2">BN140041</strain>
    </source>
</reference>
<dbReference type="AlphaFoldDB" id="A0A5B1LZY5"/>
<protein>
    <submittedName>
        <fullName evidence="1">Uncharacterized protein</fullName>
    </submittedName>
</protein>
<dbReference type="RefSeq" id="WP_149751057.1">
    <property type="nucleotide sequence ID" value="NZ_VUJW01000008.1"/>
</dbReference>
<dbReference type="Proteomes" id="UP000324351">
    <property type="component" value="Unassembled WGS sequence"/>
</dbReference>
<comment type="caution">
    <text evidence="1">The sequence shown here is derived from an EMBL/GenBank/DDBJ whole genome shotgun (WGS) entry which is preliminary data.</text>
</comment>
<keyword evidence="2" id="KW-1185">Reference proteome</keyword>
<organism evidence="1 2">
    <name type="scientific">Nocardioides antri</name>
    <dbReference type="NCBI Taxonomy" id="2607659"/>
    <lineage>
        <taxon>Bacteria</taxon>
        <taxon>Bacillati</taxon>
        <taxon>Actinomycetota</taxon>
        <taxon>Actinomycetes</taxon>
        <taxon>Propionibacteriales</taxon>
        <taxon>Nocardioidaceae</taxon>
        <taxon>Nocardioides</taxon>
    </lineage>
</organism>
<sequence>MAEDLAVVAEQLVVGMVTLRLSADALGVQRDRVDQDADAALWRQVHDELGIDARRDALVWQLVQVCEELVSFASDRTRSTPEAVVAEVARRLRERRGAGLE</sequence>
<dbReference type="EMBL" id="VUJW01000008">
    <property type="protein sequence ID" value="KAA1426475.1"/>
    <property type="molecule type" value="Genomic_DNA"/>
</dbReference>
<accession>A0A5B1LZY5</accession>
<evidence type="ECO:0000313" key="2">
    <source>
        <dbReference type="Proteomes" id="UP000324351"/>
    </source>
</evidence>
<name>A0A5B1LZY5_9ACTN</name>
<proteinExistence type="predicted"/>
<gene>
    <name evidence="1" type="ORF">F0U47_13820</name>
</gene>
<evidence type="ECO:0000313" key="1">
    <source>
        <dbReference type="EMBL" id="KAA1426475.1"/>
    </source>
</evidence>
<reference evidence="1 2" key="1">
    <citation type="submission" date="2019-09" db="EMBL/GenBank/DDBJ databases">
        <title>Nocardioides panacisoli sp. nov., isolated from the soil of a ginseng field.</title>
        <authorList>
            <person name="Cho C."/>
        </authorList>
    </citation>
    <scope>NUCLEOTIDE SEQUENCE [LARGE SCALE GENOMIC DNA]</scope>
    <source>
        <strain evidence="1 2">BN140041</strain>
    </source>
</reference>